<protein>
    <submittedName>
        <fullName evidence="1">Uncharacterized protein</fullName>
    </submittedName>
</protein>
<sequence length="246" mass="29704">MTERLVNTINSINVKLSLNKNDKSYLYDKLLLLENRTSKKETKLLEPIIEDKKSLIKIINKYEEVFEEEDNDIIDENLNENDVEKLLDGKIHKYNKYDNNHPMEGVTYDANIKKYKLRFNNITTNSKTKDDILSKINNFEDKNEKSILQNVLKNKFLYQNHYFLIYWHNNKSYFDIQHIISVLNLTKAYVKGKYNEFSHNICYYIWHKNEFNGYILRELIDEETMYSIIIKDQITENIQKNKRLFF</sequence>
<name>A0A6C0LS88_9ZZZZ</name>
<dbReference type="EMBL" id="MN740556">
    <property type="protein sequence ID" value="QHU32865.1"/>
    <property type="molecule type" value="Genomic_DNA"/>
</dbReference>
<evidence type="ECO:0000313" key="1">
    <source>
        <dbReference type="EMBL" id="QHU32865.1"/>
    </source>
</evidence>
<reference evidence="1" key="1">
    <citation type="journal article" date="2020" name="Nature">
        <title>Giant virus diversity and host interactions through global metagenomics.</title>
        <authorList>
            <person name="Schulz F."/>
            <person name="Roux S."/>
            <person name="Paez-Espino D."/>
            <person name="Jungbluth S."/>
            <person name="Walsh D.A."/>
            <person name="Denef V.J."/>
            <person name="McMahon K.D."/>
            <person name="Konstantinidis K.T."/>
            <person name="Eloe-Fadrosh E.A."/>
            <person name="Kyrpides N.C."/>
            <person name="Woyke T."/>
        </authorList>
    </citation>
    <scope>NUCLEOTIDE SEQUENCE</scope>
    <source>
        <strain evidence="1">GVMAG-S-1014582-52</strain>
    </source>
</reference>
<accession>A0A6C0LS88</accession>
<proteinExistence type="predicted"/>
<dbReference type="AlphaFoldDB" id="A0A6C0LS88"/>
<organism evidence="1">
    <name type="scientific">viral metagenome</name>
    <dbReference type="NCBI Taxonomy" id="1070528"/>
    <lineage>
        <taxon>unclassified sequences</taxon>
        <taxon>metagenomes</taxon>
        <taxon>organismal metagenomes</taxon>
    </lineage>
</organism>